<organism evidence="1 2">
    <name type="scientific">Salisediminibacterium halotolerans</name>
    <dbReference type="NCBI Taxonomy" id="517425"/>
    <lineage>
        <taxon>Bacteria</taxon>
        <taxon>Bacillati</taxon>
        <taxon>Bacillota</taxon>
        <taxon>Bacilli</taxon>
        <taxon>Bacillales</taxon>
        <taxon>Bacillaceae</taxon>
        <taxon>Salisediminibacterium</taxon>
    </lineage>
</organism>
<dbReference type="Gene3D" id="3.10.129.10">
    <property type="entry name" value="Hotdog Thioesterase"/>
    <property type="match status" value="1"/>
</dbReference>
<accession>A0A1H9R5H4</accession>
<evidence type="ECO:0000313" key="2">
    <source>
        <dbReference type="Proteomes" id="UP000199318"/>
    </source>
</evidence>
<dbReference type="RefSeq" id="WP_093072064.1">
    <property type="nucleotide sequence ID" value="NZ_FOGV01000004.1"/>
</dbReference>
<dbReference type="STRING" id="1464123.SAMN05444126_10435"/>
<protein>
    <submittedName>
        <fullName evidence="1">Acyl-CoA thioester hydrolase</fullName>
    </submittedName>
</protein>
<dbReference type="GO" id="GO:0047617">
    <property type="term" value="F:fatty acyl-CoA hydrolase activity"/>
    <property type="evidence" value="ECO:0007669"/>
    <property type="project" value="TreeGrafter"/>
</dbReference>
<name>A0A1H9R5H4_9BACI</name>
<dbReference type="PANTHER" id="PTHR31793">
    <property type="entry name" value="4-HYDROXYBENZOYL-COA THIOESTERASE FAMILY MEMBER"/>
    <property type="match status" value="1"/>
</dbReference>
<dbReference type="CDD" id="cd00586">
    <property type="entry name" value="4HBT"/>
    <property type="match status" value="1"/>
</dbReference>
<dbReference type="AlphaFoldDB" id="A0A1H9R5H4"/>
<keyword evidence="2" id="KW-1185">Reference proteome</keyword>
<dbReference type="SUPFAM" id="SSF54637">
    <property type="entry name" value="Thioesterase/thiol ester dehydrase-isomerase"/>
    <property type="match status" value="1"/>
</dbReference>
<dbReference type="Pfam" id="PF13279">
    <property type="entry name" value="4HBT_2"/>
    <property type="match status" value="1"/>
</dbReference>
<dbReference type="OrthoDB" id="6117985at2"/>
<dbReference type="InterPro" id="IPR029069">
    <property type="entry name" value="HotDog_dom_sf"/>
</dbReference>
<gene>
    <name evidence="1" type="ORF">SAMN05444126_10435</name>
</gene>
<reference evidence="2" key="1">
    <citation type="submission" date="2016-10" db="EMBL/GenBank/DDBJ databases">
        <authorList>
            <person name="de Groot N.N."/>
        </authorList>
    </citation>
    <scope>NUCLEOTIDE SEQUENCE [LARGE SCALE GENOMIC DNA]</scope>
    <source>
        <strain evidence="2">10nlg</strain>
    </source>
</reference>
<keyword evidence="1" id="KW-0378">Hydrolase</keyword>
<proteinExistence type="predicted"/>
<sequence length="155" mass="17615">MTAYTYTDTVKTEWVDYNGHMNDAAYAIVFSACVDKLMADIGLDETGRHDLQYTLFTLETHLCYLQEVHEGEKITVTLQLLDGDSKRLHVCFFMKNNQGDLLATSEQMLMGIDQTAARPAPFPDTAAGYIDELRRRDQHQERPIQAGRVIGIKKK</sequence>
<comment type="caution">
    <text evidence="1">The sequence shown here is derived from an EMBL/GenBank/DDBJ whole genome shotgun (WGS) entry which is preliminary data.</text>
</comment>
<dbReference type="PANTHER" id="PTHR31793:SF2">
    <property type="entry name" value="BLR1345 PROTEIN"/>
    <property type="match status" value="1"/>
</dbReference>
<dbReference type="Proteomes" id="UP000199318">
    <property type="component" value="Unassembled WGS sequence"/>
</dbReference>
<dbReference type="EMBL" id="FOGV01000004">
    <property type="protein sequence ID" value="SER67940.1"/>
    <property type="molecule type" value="Genomic_DNA"/>
</dbReference>
<evidence type="ECO:0000313" key="1">
    <source>
        <dbReference type="EMBL" id="SER67940.1"/>
    </source>
</evidence>
<dbReference type="InterPro" id="IPR050563">
    <property type="entry name" value="4-hydroxybenzoyl-CoA_TE"/>
</dbReference>